<evidence type="ECO:0000259" key="2">
    <source>
        <dbReference type="Pfam" id="PF16013"/>
    </source>
</evidence>
<reference evidence="4" key="1">
    <citation type="submission" date="2022-11" db="UniProtKB">
        <authorList>
            <consortium name="WormBaseParasite"/>
        </authorList>
    </citation>
    <scope>IDENTIFICATION</scope>
</reference>
<dbReference type="PANTHER" id="PTHR21115">
    <property type="entry name" value="GH06117P-RELATED"/>
    <property type="match status" value="1"/>
</dbReference>
<proteinExistence type="predicted"/>
<dbReference type="InterPro" id="IPR031962">
    <property type="entry name" value="DUF4781"/>
</dbReference>
<evidence type="ECO:0000313" key="3">
    <source>
        <dbReference type="Proteomes" id="UP000887540"/>
    </source>
</evidence>
<keyword evidence="3" id="KW-1185">Reference proteome</keyword>
<accession>A0A914CPZ8</accession>
<sequence>MIDKEKDDVIGQWAYNAKALQQELYCLLGDRTFEEYSESSYDALELKIAFTKFGVSENDQNSLSYDDYQEKNHFADETSNLFKAYTTLYTDEQRKQAKETLNLIIGLIKKENPNFSTIKISFIFVVFQVGKTENCGQIPIIRVLRKESDDPMNRTSVDETWYIDHENRVYNSWVEFLEKNRLPKMRICYPKNGYYSVDAFGYSPYVADFDVVVEFGMTPATKASNIVFNVLDYSSTGVMLSTLGLTIAAALSAPISAPILTTATISGGLAAIYGAGRSTATLFDRKLHFQPITLTDPESRMCWLAIGGAGFAFSASIGSMLLRRAAAAGNVVGSTSRYAVNGLNVSSLVINGANVVNQSYHVGEKLLKGQSITAFDVLNLTMGIFFFGNSLMSFKTANNIIQEVQNEVITNTTNQLDTKKSKAGFERLMKNTEGETHIEKNARVIRTLNSIENPKDFFTRTFKLTKEVNKAGGTIGFGEKGGFAINGAEVVPDQILKLPPSQQQVFLTTPPENPISTSNDIAPAILEETPLAGANAGEGNTAISNVVAQEKAMTRETVRAKVSEMFNDVKFTEMVQNFTKGIDNMKRLEIQIWNAFFEIQNKQRVPELMQIAVKISQILGIKAIEDFLTVCTYISIYVTRHVVPIVNDIMKKRSEAENRVINELKDENSAARNE</sequence>
<organism evidence="3 4">
    <name type="scientific">Acrobeloides nanus</name>
    <dbReference type="NCBI Taxonomy" id="290746"/>
    <lineage>
        <taxon>Eukaryota</taxon>
        <taxon>Metazoa</taxon>
        <taxon>Ecdysozoa</taxon>
        <taxon>Nematoda</taxon>
        <taxon>Chromadorea</taxon>
        <taxon>Rhabditida</taxon>
        <taxon>Tylenchina</taxon>
        <taxon>Cephalobomorpha</taxon>
        <taxon>Cephaloboidea</taxon>
        <taxon>Cephalobidae</taxon>
        <taxon>Acrobeloides</taxon>
    </lineage>
</organism>
<dbReference type="PANTHER" id="PTHR21115:SF0">
    <property type="entry name" value="GH06117P-RELATED"/>
    <property type="match status" value="1"/>
</dbReference>
<name>A0A914CPZ8_9BILA</name>
<keyword evidence="1" id="KW-0175">Coiled coil</keyword>
<dbReference type="AlphaFoldDB" id="A0A914CPZ8"/>
<dbReference type="WBParaSite" id="ACRNAN_scaffold1320.g32721.t1">
    <property type="protein sequence ID" value="ACRNAN_scaffold1320.g32721.t1"/>
    <property type="gene ID" value="ACRNAN_scaffold1320.g32721"/>
</dbReference>
<dbReference type="Proteomes" id="UP000887540">
    <property type="component" value="Unplaced"/>
</dbReference>
<evidence type="ECO:0000256" key="1">
    <source>
        <dbReference type="SAM" id="Coils"/>
    </source>
</evidence>
<feature type="coiled-coil region" evidence="1">
    <location>
        <begin position="647"/>
        <end position="674"/>
    </location>
</feature>
<feature type="domain" description="DUF4781" evidence="2">
    <location>
        <begin position="138"/>
        <end position="449"/>
    </location>
</feature>
<dbReference type="Pfam" id="PF16013">
    <property type="entry name" value="DUF4781"/>
    <property type="match status" value="1"/>
</dbReference>
<evidence type="ECO:0000313" key="4">
    <source>
        <dbReference type="WBParaSite" id="ACRNAN_scaffold1320.g32721.t1"/>
    </source>
</evidence>
<protein>
    <submittedName>
        <fullName evidence="4">DUF4781 domain-containing protein</fullName>
    </submittedName>
</protein>